<keyword evidence="2 5" id="KW-0238">DNA-binding</keyword>
<dbReference type="PANTHER" id="PTHR43280">
    <property type="entry name" value="ARAC-FAMILY TRANSCRIPTIONAL REGULATOR"/>
    <property type="match status" value="1"/>
</dbReference>
<feature type="domain" description="HTH araC/xylS-type" evidence="4">
    <location>
        <begin position="181"/>
        <end position="278"/>
    </location>
</feature>
<dbReference type="Gene3D" id="1.10.10.60">
    <property type="entry name" value="Homeodomain-like"/>
    <property type="match status" value="1"/>
</dbReference>
<evidence type="ECO:0000256" key="3">
    <source>
        <dbReference type="ARBA" id="ARBA00023163"/>
    </source>
</evidence>
<keyword evidence="6" id="KW-1185">Reference proteome</keyword>
<reference evidence="6" key="1">
    <citation type="submission" date="2017-04" db="EMBL/GenBank/DDBJ databases">
        <authorList>
            <person name="Varghese N."/>
            <person name="Submissions S."/>
        </authorList>
    </citation>
    <scope>NUCLEOTIDE SEQUENCE [LARGE SCALE GENOMIC DNA]</scope>
    <source>
        <strain evidence="6">DSM 21500</strain>
    </source>
</reference>
<sequence length="278" mass="32775">MLSSIPFRIKVRPITAQAIGQYNQTSFHRHELVFAKKPIQLLFDDDAKVPLNMYHIAVLPSSVARRLELPKAKNNQPAGDYGFFVSISDNFLKSISESFIDTPETLSLFNEPHILHYSFKTWRHLLHIVDKLDYRLNEEPTDISRKISFALASQLFLEIYELLKNPNAEKLKVDEREQLAFQIKTYVEAHYSEDITITEIADLFQVSTSTINRFFHDYFESTLYRFILFLRLQAAHDYIEQGYSVTESWQKAGFNDYSNFYRAFMKHFHYRPHETVKK</sequence>
<evidence type="ECO:0000256" key="2">
    <source>
        <dbReference type="ARBA" id="ARBA00023125"/>
    </source>
</evidence>
<dbReference type="RefSeq" id="WP_084097847.1">
    <property type="nucleotide sequence ID" value="NZ_FWXK01000001.1"/>
</dbReference>
<dbReference type="GO" id="GO:0003700">
    <property type="term" value="F:DNA-binding transcription factor activity"/>
    <property type="evidence" value="ECO:0007669"/>
    <property type="project" value="InterPro"/>
</dbReference>
<dbReference type="SUPFAM" id="SSF46689">
    <property type="entry name" value="Homeodomain-like"/>
    <property type="match status" value="2"/>
</dbReference>
<evidence type="ECO:0000313" key="5">
    <source>
        <dbReference type="EMBL" id="SMC30666.1"/>
    </source>
</evidence>
<dbReference type="STRING" id="371602.SAMN04487984_0242"/>
<dbReference type="GO" id="GO:0043565">
    <property type="term" value="F:sequence-specific DNA binding"/>
    <property type="evidence" value="ECO:0007669"/>
    <property type="project" value="InterPro"/>
</dbReference>
<keyword evidence="1" id="KW-0805">Transcription regulation</keyword>
<evidence type="ECO:0000313" key="6">
    <source>
        <dbReference type="Proteomes" id="UP000243884"/>
    </source>
</evidence>
<dbReference type="PANTHER" id="PTHR43280:SF2">
    <property type="entry name" value="HTH-TYPE TRANSCRIPTIONAL REGULATOR EXSA"/>
    <property type="match status" value="1"/>
</dbReference>
<dbReference type="EMBL" id="FWXK01000001">
    <property type="protein sequence ID" value="SMC30666.1"/>
    <property type="molecule type" value="Genomic_DNA"/>
</dbReference>
<dbReference type="SMART" id="SM00342">
    <property type="entry name" value="HTH_ARAC"/>
    <property type="match status" value="1"/>
</dbReference>
<protein>
    <submittedName>
        <fullName evidence="5">AraC-type DNA-binding protein</fullName>
    </submittedName>
</protein>
<dbReference type="Pfam" id="PF12833">
    <property type="entry name" value="HTH_18"/>
    <property type="match status" value="1"/>
</dbReference>
<dbReference type="PROSITE" id="PS01124">
    <property type="entry name" value="HTH_ARAC_FAMILY_2"/>
    <property type="match status" value="1"/>
</dbReference>
<dbReference type="InterPro" id="IPR018060">
    <property type="entry name" value="HTH_AraC"/>
</dbReference>
<gene>
    <name evidence="5" type="ORF">SAMN04487984_0242</name>
</gene>
<keyword evidence="3" id="KW-0804">Transcription</keyword>
<dbReference type="AlphaFoldDB" id="A0A1W1Y3E6"/>
<name>A0A1W1Y3E6_9LACT</name>
<organism evidence="5 6">
    <name type="scientific">Aerococcus suis</name>
    <dbReference type="NCBI Taxonomy" id="371602"/>
    <lineage>
        <taxon>Bacteria</taxon>
        <taxon>Bacillati</taxon>
        <taxon>Bacillota</taxon>
        <taxon>Bacilli</taxon>
        <taxon>Lactobacillales</taxon>
        <taxon>Aerococcaceae</taxon>
        <taxon>Aerococcus</taxon>
    </lineage>
</organism>
<evidence type="ECO:0000259" key="4">
    <source>
        <dbReference type="PROSITE" id="PS01124"/>
    </source>
</evidence>
<evidence type="ECO:0000256" key="1">
    <source>
        <dbReference type="ARBA" id="ARBA00023015"/>
    </source>
</evidence>
<dbReference type="Proteomes" id="UP000243884">
    <property type="component" value="Unassembled WGS sequence"/>
</dbReference>
<proteinExistence type="predicted"/>
<accession>A0A1W1Y3E6</accession>
<dbReference type="InterPro" id="IPR009057">
    <property type="entry name" value="Homeodomain-like_sf"/>
</dbReference>
<dbReference type="OrthoDB" id="2211832at2"/>